<dbReference type="InterPro" id="IPR036182">
    <property type="entry name" value="PCuAC_sf"/>
</dbReference>
<dbReference type="PANTHER" id="PTHR36302:SF1">
    <property type="entry name" value="COPPER CHAPERONE PCU(A)C"/>
    <property type="match status" value="1"/>
</dbReference>
<dbReference type="EMBL" id="JBHTIF010000002">
    <property type="protein sequence ID" value="MFD0726552.1"/>
    <property type="molecule type" value="Genomic_DNA"/>
</dbReference>
<keyword evidence="3" id="KW-1185">Reference proteome</keyword>
<evidence type="ECO:0000313" key="2">
    <source>
        <dbReference type="EMBL" id="MFD0726552.1"/>
    </source>
</evidence>
<dbReference type="Proteomes" id="UP001597110">
    <property type="component" value="Unassembled WGS sequence"/>
</dbReference>
<keyword evidence="1" id="KW-0732">Signal</keyword>
<evidence type="ECO:0000256" key="1">
    <source>
        <dbReference type="SAM" id="SignalP"/>
    </source>
</evidence>
<comment type="caution">
    <text evidence="2">The sequence shown here is derived from an EMBL/GenBank/DDBJ whole genome shotgun (WGS) entry which is preliminary data.</text>
</comment>
<dbReference type="InterPro" id="IPR007410">
    <property type="entry name" value="LpqE-like"/>
</dbReference>
<dbReference type="InterPro" id="IPR058248">
    <property type="entry name" value="Lxx211020-like"/>
</dbReference>
<sequence length="157" mass="16487">MNASAHRHVCRLAVLVALAVASVLGPGAALAANKPCLPVVRDAWVRLPPGNMPMMAGFGRIENRCGMPATILRATSPSFASVELHESKMVDGVSRMRPVPELRLAPNGAAVLKPGGLHLMLMKPSAPLNPGSRIVLQFELAGGGKVLGEFEVRKATP</sequence>
<proteinExistence type="predicted"/>
<dbReference type="Gene3D" id="2.60.40.1890">
    <property type="entry name" value="PCu(A)C copper chaperone"/>
    <property type="match status" value="1"/>
</dbReference>
<protein>
    <submittedName>
        <fullName evidence="2">Copper chaperone PCu(A)C</fullName>
    </submittedName>
</protein>
<gene>
    <name evidence="2" type="ORF">ACFQ0E_13200</name>
</gene>
<dbReference type="Pfam" id="PF04314">
    <property type="entry name" value="PCuAC"/>
    <property type="match status" value="1"/>
</dbReference>
<dbReference type="RefSeq" id="WP_386824516.1">
    <property type="nucleotide sequence ID" value="NZ_JBHTIF010000002.1"/>
</dbReference>
<reference evidence="3" key="1">
    <citation type="journal article" date="2019" name="Int. J. Syst. Evol. Microbiol.">
        <title>The Global Catalogue of Microorganisms (GCM) 10K type strain sequencing project: providing services to taxonomists for standard genome sequencing and annotation.</title>
        <authorList>
            <consortium name="The Broad Institute Genomics Platform"/>
            <consortium name="The Broad Institute Genome Sequencing Center for Infectious Disease"/>
            <person name="Wu L."/>
            <person name="Ma J."/>
        </authorList>
    </citation>
    <scope>NUCLEOTIDE SEQUENCE [LARGE SCALE GENOMIC DNA]</scope>
    <source>
        <strain evidence="3">CCUG 55585</strain>
    </source>
</reference>
<organism evidence="2 3">
    <name type="scientific">Lysobacter brunescens</name>
    <dbReference type="NCBI Taxonomy" id="262323"/>
    <lineage>
        <taxon>Bacteria</taxon>
        <taxon>Pseudomonadati</taxon>
        <taxon>Pseudomonadota</taxon>
        <taxon>Gammaproteobacteria</taxon>
        <taxon>Lysobacterales</taxon>
        <taxon>Lysobacteraceae</taxon>
        <taxon>Lysobacter</taxon>
    </lineage>
</organism>
<dbReference type="SUPFAM" id="SSF110087">
    <property type="entry name" value="DR1885-like metal-binding protein"/>
    <property type="match status" value="1"/>
</dbReference>
<accession>A0ABW2YFQ4</accession>
<evidence type="ECO:0000313" key="3">
    <source>
        <dbReference type="Proteomes" id="UP001597110"/>
    </source>
</evidence>
<feature type="chain" id="PRO_5045299880" evidence="1">
    <location>
        <begin position="32"/>
        <end position="157"/>
    </location>
</feature>
<name>A0ABW2YFQ4_9GAMM</name>
<dbReference type="PANTHER" id="PTHR36302">
    <property type="entry name" value="BLR7088 PROTEIN"/>
    <property type="match status" value="1"/>
</dbReference>
<feature type="signal peptide" evidence="1">
    <location>
        <begin position="1"/>
        <end position="31"/>
    </location>
</feature>